<dbReference type="InterPro" id="IPR050766">
    <property type="entry name" value="Bact_Lucif_Oxidored"/>
</dbReference>
<proteinExistence type="predicted"/>
<dbReference type="Proteomes" id="UP000681425">
    <property type="component" value="Chromosome"/>
</dbReference>
<dbReference type="PANTHER" id="PTHR30137:SF6">
    <property type="entry name" value="LUCIFERASE-LIKE MONOOXYGENASE"/>
    <property type="match status" value="1"/>
</dbReference>
<gene>
    <name evidence="2" type="ORF">KFK14_05240</name>
</gene>
<feature type="domain" description="Luciferase-like" evidence="1">
    <location>
        <begin position="2"/>
        <end position="316"/>
    </location>
</feature>
<evidence type="ECO:0000313" key="3">
    <source>
        <dbReference type="Proteomes" id="UP000681425"/>
    </source>
</evidence>
<dbReference type="PANTHER" id="PTHR30137">
    <property type="entry name" value="LUCIFERASE-LIKE MONOOXYGENASE"/>
    <property type="match status" value="1"/>
</dbReference>
<protein>
    <submittedName>
        <fullName evidence="2">LLM class flavin-dependent oxidoreductase</fullName>
    </submittedName>
</protein>
<dbReference type="SUPFAM" id="SSF51679">
    <property type="entry name" value="Bacterial luciferase-like"/>
    <property type="match status" value="1"/>
</dbReference>
<sequence length="355" mass="40723">MMRVGYMLMLANQHEGMSDAEMVREEMRVAEKAEAWGYDAIWCPEHHFEDYSMSVDNLQILTWLAARTSTIQLGSGALILPWWSQPVRIAERIAMLDAMCNGRYICGFGRGLARREFEAFGVPIDESRGRFDEMAPMLINALETGFIEGDGPYFPQIRTEIRPRMEKGLKDRFYCVAMSPDSAKAIAALDTRMMSFVQFKMEKLLPNIEIFRTEFQKNHNRNAPPPLLVDDCYCNEDEGRAEEVVRQYLSAKYISILQHYEFMADYHKELKGYEAYGESARFLNDLGLEGAVADYISHQACGTPQQILDKLDKRRDIIGEFEWISIGSFGGMPYDMVEDSLALLSTKVMPELKTW</sequence>
<accession>A0A975K8N5</accession>
<name>A0A975K8N5_9SPHN</name>
<reference evidence="2" key="1">
    <citation type="submission" date="2021-04" db="EMBL/GenBank/DDBJ databases">
        <title>Isolation of p-tert-butylphenol degrading bacteria Sphingobium phenoxybenzoativorans Tas13 from active sludge.</title>
        <authorList>
            <person name="Li Y."/>
        </authorList>
    </citation>
    <scope>NUCLEOTIDE SEQUENCE</scope>
    <source>
        <strain evidence="2">Tas13</strain>
    </source>
</reference>
<dbReference type="Pfam" id="PF00296">
    <property type="entry name" value="Bac_luciferase"/>
    <property type="match status" value="1"/>
</dbReference>
<dbReference type="Gene3D" id="3.20.20.30">
    <property type="entry name" value="Luciferase-like domain"/>
    <property type="match status" value="1"/>
</dbReference>
<dbReference type="KEGG" id="spph:KFK14_05240"/>
<dbReference type="InterPro" id="IPR036661">
    <property type="entry name" value="Luciferase-like_sf"/>
</dbReference>
<keyword evidence="3" id="KW-1185">Reference proteome</keyword>
<dbReference type="GO" id="GO:0016705">
    <property type="term" value="F:oxidoreductase activity, acting on paired donors, with incorporation or reduction of molecular oxygen"/>
    <property type="evidence" value="ECO:0007669"/>
    <property type="project" value="InterPro"/>
</dbReference>
<evidence type="ECO:0000259" key="1">
    <source>
        <dbReference type="Pfam" id="PF00296"/>
    </source>
</evidence>
<dbReference type="AlphaFoldDB" id="A0A975K8N5"/>
<dbReference type="RefSeq" id="WP_212610136.1">
    <property type="nucleotide sequence ID" value="NZ_CP073910.1"/>
</dbReference>
<dbReference type="InterPro" id="IPR011251">
    <property type="entry name" value="Luciferase-like_dom"/>
</dbReference>
<dbReference type="GO" id="GO:0005829">
    <property type="term" value="C:cytosol"/>
    <property type="evidence" value="ECO:0007669"/>
    <property type="project" value="TreeGrafter"/>
</dbReference>
<dbReference type="EMBL" id="CP073910">
    <property type="protein sequence ID" value="QUT06846.1"/>
    <property type="molecule type" value="Genomic_DNA"/>
</dbReference>
<organism evidence="2 3">
    <name type="scientific">Sphingobium phenoxybenzoativorans</name>
    <dbReference type="NCBI Taxonomy" id="1592790"/>
    <lineage>
        <taxon>Bacteria</taxon>
        <taxon>Pseudomonadati</taxon>
        <taxon>Pseudomonadota</taxon>
        <taxon>Alphaproteobacteria</taxon>
        <taxon>Sphingomonadales</taxon>
        <taxon>Sphingomonadaceae</taxon>
        <taxon>Sphingobium</taxon>
    </lineage>
</organism>
<evidence type="ECO:0000313" key="2">
    <source>
        <dbReference type="EMBL" id="QUT06846.1"/>
    </source>
</evidence>